<evidence type="ECO:0000313" key="2">
    <source>
        <dbReference type="EMBL" id="REG00568.1"/>
    </source>
</evidence>
<keyword evidence="3" id="KW-1185">Reference proteome</keyword>
<evidence type="ECO:0008006" key="4">
    <source>
        <dbReference type="Google" id="ProtNLM"/>
    </source>
</evidence>
<reference evidence="2 3" key="1">
    <citation type="submission" date="2018-08" db="EMBL/GenBank/DDBJ databases">
        <title>Sequencing the genomes of 1000 actinobacteria strains.</title>
        <authorList>
            <person name="Klenk H.-P."/>
        </authorList>
    </citation>
    <scope>NUCLEOTIDE SEQUENCE [LARGE SCALE GENOMIC DNA]</scope>
    <source>
        <strain evidence="2 3">DSM 44099</strain>
    </source>
</reference>
<feature type="chain" id="PRO_5039300299" description="Ig-like domain-containing protein" evidence="1">
    <location>
        <begin position="31"/>
        <end position="79"/>
    </location>
</feature>
<dbReference type="EMBL" id="QUMQ01000001">
    <property type="protein sequence ID" value="REG00568.1"/>
    <property type="molecule type" value="Genomic_DNA"/>
</dbReference>
<protein>
    <recommendedName>
        <fullName evidence="4">Ig-like domain-containing protein</fullName>
    </recommendedName>
</protein>
<dbReference type="OrthoDB" id="9943994at2"/>
<dbReference type="AlphaFoldDB" id="A0A3D9ZTT1"/>
<feature type="signal peptide" evidence="1">
    <location>
        <begin position="1"/>
        <end position="30"/>
    </location>
</feature>
<proteinExistence type="predicted"/>
<keyword evidence="1" id="KW-0732">Signal</keyword>
<name>A0A3D9ZTT1_9ACTN</name>
<accession>A0A3D9ZTT1</accession>
<comment type="caution">
    <text evidence="2">The sequence shown here is derived from an EMBL/GenBank/DDBJ whole genome shotgun (WGS) entry which is preliminary data.</text>
</comment>
<gene>
    <name evidence="2" type="ORF">DFJ67_6622</name>
</gene>
<evidence type="ECO:0000256" key="1">
    <source>
        <dbReference type="SAM" id="SignalP"/>
    </source>
</evidence>
<sequence>MSLRTNAVRLAVVGAVAAAITGIAAAPSQAGIYTWQRQGSYASNADCVAAGSAAVRTSEADAYRCSGAAGTELYLGFIW</sequence>
<evidence type="ECO:0000313" key="3">
    <source>
        <dbReference type="Proteomes" id="UP000256913"/>
    </source>
</evidence>
<organism evidence="2 3">
    <name type="scientific">Asanoa ferruginea</name>
    <dbReference type="NCBI Taxonomy" id="53367"/>
    <lineage>
        <taxon>Bacteria</taxon>
        <taxon>Bacillati</taxon>
        <taxon>Actinomycetota</taxon>
        <taxon>Actinomycetes</taxon>
        <taxon>Micromonosporales</taxon>
        <taxon>Micromonosporaceae</taxon>
        <taxon>Asanoa</taxon>
    </lineage>
</organism>
<dbReference type="RefSeq" id="WP_116072196.1">
    <property type="nucleotide sequence ID" value="NZ_BONB01000011.1"/>
</dbReference>
<dbReference type="Proteomes" id="UP000256913">
    <property type="component" value="Unassembled WGS sequence"/>
</dbReference>